<evidence type="ECO:0008006" key="3">
    <source>
        <dbReference type="Google" id="ProtNLM"/>
    </source>
</evidence>
<evidence type="ECO:0000313" key="2">
    <source>
        <dbReference type="Proteomes" id="UP000233332"/>
    </source>
</evidence>
<dbReference type="Proteomes" id="UP000233332">
    <property type="component" value="Unassembled WGS sequence"/>
</dbReference>
<accession>A0A2N3L6A7</accession>
<sequence>MPEVYTDQRGIEPYRTVMAEAGLCVQPVPMPNARSVLAIRRGDIDGLFAAVNDLPVLAGVAVVPGKVTLGNVKGLLIVRSGDIAGIGDLKDELLGIWLGETWSKDLIASYPNVIGVPRGPQMMQQMLREGRLDAMLMDAYSLKISGGVPDGYKGIPIADIVVHSWLRAEFSEFLPKLDEGTRAYQQKLLALSREP</sequence>
<dbReference type="SUPFAM" id="SSF53850">
    <property type="entry name" value="Periplasmic binding protein-like II"/>
    <property type="match status" value="1"/>
</dbReference>
<reference evidence="1 2" key="1">
    <citation type="submission" date="2017-09" db="EMBL/GenBank/DDBJ databases">
        <title>Biodiversity and function of Thalassospira species in the particle-attached aromatic-hydrocarbon-degrading consortia from the surface seawater of the China South Sea.</title>
        <authorList>
            <person name="Dong C."/>
            <person name="Lai Q."/>
            <person name="Shao Z."/>
        </authorList>
    </citation>
    <scope>NUCLEOTIDE SEQUENCE [LARGE SCALE GENOMIC DNA]</scope>
    <source>
        <strain evidence="1 2">139Z-12</strain>
    </source>
</reference>
<name>A0A2N3L6A7_9PROT</name>
<comment type="caution">
    <text evidence="1">The sequence shown here is derived from an EMBL/GenBank/DDBJ whole genome shotgun (WGS) entry which is preliminary data.</text>
</comment>
<dbReference type="AlphaFoldDB" id="A0A2N3L6A7"/>
<gene>
    <name evidence="1" type="ORF">COO92_10980</name>
</gene>
<keyword evidence="2" id="KW-1185">Reference proteome</keyword>
<proteinExistence type="predicted"/>
<dbReference type="EMBL" id="NXGX01000004">
    <property type="protein sequence ID" value="PKR58266.1"/>
    <property type="molecule type" value="Genomic_DNA"/>
</dbReference>
<evidence type="ECO:0000313" key="1">
    <source>
        <dbReference type="EMBL" id="PKR58266.1"/>
    </source>
</evidence>
<dbReference type="RefSeq" id="WP_101302081.1">
    <property type="nucleotide sequence ID" value="NZ_NXGX01000004.1"/>
</dbReference>
<protein>
    <recommendedName>
        <fullName evidence="3">Solute-binding protein family 3/N-terminal domain-containing protein</fullName>
    </recommendedName>
</protein>
<organism evidence="1 2">
    <name type="scientific">Thalassospira lohafexi</name>
    <dbReference type="NCBI Taxonomy" id="744227"/>
    <lineage>
        <taxon>Bacteria</taxon>
        <taxon>Pseudomonadati</taxon>
        <taxon>Pseudomonadota</taxon>
        <taxon>Alphaproteobacteria</taxon>
        <taxon>Rhodospirillales</taxon>
        <taxon>Thalassospiraceae</taxon>
        <taxon>Thalassospira</taxon>
    </lineage>
</organism>